<evidence type="ECO:0000313" key="1">
    <source>
        <dbReference type="EMBL" id="CAG8512966.1"/>
    </source>
</evidence>
<protein>
    <submittedName>
        <fullName evidence="1">2271_t:CDS:1</fullName>
    </submittedName>
</protein>
<evidence type="ECO:0000313" key="2">
    <source>
        <dbReference type="Proteomes" id="UP000789739"/>
    </source>
</evidence>
<keyword evidence="2" id="KW-1185">Reference proteome</keyword>
<comment type="caution">
    <text evidence="1">The sequence shown here is derived from an EMBL/GenBank/DDBJ whole genome shotgun (WGS) entry which is preliminary data.</text>
</comment>
<dbReference type="AlphaFoldDB" id="A0A9N8ZZV5"/>
<sequence>MSLIKCGKSVDIVDEGSSNVEINSVKSSQNQHMELDENEEMEHRNKKSYSIINVPQKCVNESISEYYSFYKTRAVVQ</sequence>
<name>A0A9N8ZZV5_9GLOM</name>
<gene>
    <name evidence="1" type="ORF">PBRASI_LOCUS3211</name>
</gene>
<dbReference type="Proteomes" id="UP000789739">
    <property type="component" value="Unassembled WGS sequence"/>
</dbReference>
<reference evidence="1" key="1">
    <citation type="submission" date="2021-06" db="EMBL/GenBank/DDBJ databases">
        <authorList>
            <person name="Kallberg Y."/>
            <person name="Tangrot J."/>
            <person name="Rosling A."/>
        </authorList>
    </citation>
    <scope>NUCLEOTIDE SEQUENCE</scope>
    <source>
        <strain evidence="1">BR232B</strain>
    </source>
</reference>
<dbReference type="EMBL" id="CAJVPI010000282">
    <property type="protein sequence ID" value="CAG8512966.1"/>
    <property type="molecule type" value="Genomic_DNA"/>
</dbReference>
<accession>A0A9N8ZZV5</accession>
<proteinExistence type="predicted"/>
<organism evidence="1 2">
    <name type="scientific">Paraglomus brasilianum</name>
    <dbReference type="NCBI Taxonomy" id="144538"/>
    <lineage>
        <taxon>Eukaryota</taxon>
        <taxon>Fungi</taxon>
        <taxon>Fungi incertae sedis</taxon>
        <taxon>Mucoromycota</taxon>
        <taxon>Glomeromycotina</taxon>
        <taxon>Glomeromycetes</taxon>
        <taxon>Paraglomerales</taxon>
        <taxon>Paraglomeraceae</taxon>
        <taxon>Paraglomus</taxon>
    </lineage>
</organism>